<dbReference type="InterPro" id="IPR050708">
    <property type="entry name" value="T6SS_VgrG/RHS"/>
</dbReference>
<name>A0ABW9HCY4_9PSED</name>
<sequence>MSALTHPLNRYRYDALDRLVELEPSELEKLTRFYCGEHLVTQLKGQGGRCVLQHDRQLLAVQSFDGVERNSQLLVTDQQRSVLQLAGPDGVVRQVYAPYGHRRLESGPGSLLGFTGEAVDPATGHYLLGNGHRAFNPVLMRFNSPDGLSPFGRGGLNPYAYCLGDPVNFSDPTGRFVNVLKIFTSGAGLFSSLITLKPSVPFKVANKALANGAAFRASPKQFAGATASVTAGIMGVGVAATGLASTIIAAIDPESPLITPLAFVSAALATGAVLGRVGSAWVGRDPKAIAGLKALGEKQSGVKGIAVSRNPRPSSISLQRNHGPSAPDLSQFTPVPSAPSPRQFDVRPFDWMTPEIDAVLNKLGGKAPLFDFGSSRRSSISSIRST</sequence>
<feature type="region of interest" description="Disordered" evidence="2">
    <location>
        <begin position="308"/>
        <end position="341"/>
    </location>
</feature>
<dbReference type="Gene3D" id="2.180.10.10">
    <property type="entry name" value="RHS repeat-associated core"/>
    <property type="match status" value="1"/>
</dbReference>
<dbReference type="RefSeq" id="WP_223541543.1">
    <property type="nucleotide sequence ID" value="NZ_CP178857.1"/>
</dbReference>
<dbReference type="SUPFAM" id="SSF56399">
    <property type="entry name" value="ADP-ribosylation"/>
    <property type="match status" value="1"/>
</dbReference>
<evidence type="ECO:0000256" key="3">
    <source>
        <dbReference type="SAM" id="Phobius"/>
    </source>
</evidence>
<keyword evidence="3" id="KW-1133">Transmembrane helix</keyword>
<evidence type="ECO:0000256" key="2">
    <source>
        <dbReference type="SAM" id="MobiDB-lite"/>
    </source>
</evidence>
<protein>
    <submittedName>
        <fullName evidence="5">RHS repeat-associated core domain-containing protein</fullName>
    </submittedName>
</protein>
<accession>A0ABW9HCY4</accession>
<proteinExistence type="predicted"/>
<dbReference type="PANTHER" id="PTHR32305">
    <property type="match status" value="1"/>
</dbReference>
<dbReference type="InterPro" id="IPR056823">
    <property type="entry name" value="TEN-like_YD-shell"/>
</dbReference>
<feature type="compositionally biased region" description="Polar residues" evidence="2">
    <location>
        <begin position="311"/>
        <end position="334"/>
    </location>
</feature>
<evidence type="ECO:0000256" key="1">
    <source>
        <dbReference type="ARBA" id="ARBA00022737"/>
    </source>
</evidence>
<dbReference type="Proteomes" id="UP001631987">
    <property type="component" value="Unassembled WGS sequence"/>
</dbReference>
<dbReference type="NCBIfam" id="TIGR03696">
    <property type="entry name" value="Rhs_assc_core"/>
    <property type="match status" value="1"/>
</dbReference>
<dbReference type="Pfam" id="PF25023">
    <property type="entry name" value="TEN_YD-shell"/>
    <property type="match status" value="1"/>
</dbReference>
<evidence type="ECO:0000313" key="6">
    <source>
        <dbReference type="Proteomes" id="UP001631987"/>
    </source>
</evidence>
<reference evidence="5 6" key="1">
    <citation type="submission" date="2024-12" db="EMBL/GenBank/DDBJ databases">
        <title>Pseudomonas species isolated from Lotus nodules promote plant growth.</title>
        <authorList>
            <person name="Yu Y.-H."/>
            <person name="Kurtenbach J."/>
            <person name="Crosbie D."/>
            <person name="Brachmann A."/>
            <person name="Marin M."/>
        </authorList>
    </citation>
    <scope>NUCLEOTIDE SEQUENCE [LARGE SCALE GENOMIC DNA]</scope>
    <source>
        <strain evidence="5 6">PLb12A</strain>
    </source>
</reference>
<keyword evidence="1" id="KW-0677">Repeat</keyword>
<feature type="transmembrane region" description="Helical" evidence="3">
    <location>
        <begin position="225"/>
        <end position="251"/>
    </location>
</feature>
<evidence type="ECO:0000259" key="4">
    <source>
        <dbReference type="Pfam" id="PF25023"/>
    </source>
</evidence>
<keyword evidence="3" id="KW-0812">Transmembrane</keyword>
<dbReference type="EMBL" id="JBJVNW010000012">
    <property type="protein sequence ID" value="MFM9519779.1"/>
    <property type="molecule type" value="Genomic_DNA"/>
</dbReference>
<keyword evidence="3" id="KW-0472">Membrane</keyword>
<dbReference type="InterPro" id="IPR022385">
    <property type="entry name" value="Rhs_assc_core"/>
</dbReference>
<dbReference type="PANTHER" id="PTHR32305:SF15">
    <property type="entry name" value="PROTEIN RHSA-RELATED"/>
    <property type="match status" value="1"/>
</dbReference>
<comment type="caution">
    <text evidence="5">The sequence shown here is derived from an EMBL/GenBank/DDBJ whole genome shotgun (WGS) entry which is preliminary data.</text>
</comment>
<gene>
    <name evidence="5" type="ORF">ACKKH4_21320</name>
</gene>
<keyword evidence="6" id="KW-1185">Reference proteome</keyword>
<evidence type="ECO:0000313" key="5">
    <source>
        <dbReference type="EMBL" id="MFM9519779.1"/>
    </source>
</evidence>
<feature type="domain" description="Teneurin-like YD-shell" evidence="4">
    <location>
        <begin position="10"/>
        <end position="146"/>
    </location>
</feature>
<feature type="transmembrane region" description="Helical" evidence="3">
    <location>
        <begin position="257"/>
        <end position="277"/>
    </location>
</feature>
<organism evidence="5 6">
    <name type="scientific">Pseudomonas monachiensis</name>
    <dbReference type="NCBI Taxonomy" id="3060212"/>
    <lineage>
        <taxon>Bacteria</taxon>
        <taxon>Pseudomonadati</taxon>
        <taxon>Pseudomonadota</taxon>
        <taxon>Gammaproteobacteria</taxon>
        <taxon>Pseudomonadales</taxon>
        <taxon>Pseudomonadaceae</taxon>
        <taxon>Pseudomonas</taxon>
    </lineage>
</organism>